<keyword evidence="1" id="KW-0175">Coiled coil</keyword>
<keyword evidence="3" id="KW-1185">Reference proteome</keyword>
<evidence type="ECO:0000313" key="2">
    <source>
        <dbReference type="EnsemblMetazoa" id="CJA37591.1"/>
    </source>
</evidence>
<reference evidence="3" key="1">
    <citation type="submission" date="2010-08" db="EMBL/GenBank/DDBJ databases">
        <authorList>
            <consortium name="Caenorhabditis japonica Sequencing Consortium"/>
            <person name="Wilson R.K."/>
        </authorList>
    </citation>
    <scope>NUCLEOTIDE SEQUENCE [LARGE SCALE GENOMIC DNA]</scope>
    <source>
        <strain evidence="3">DF5081</strain>
    </source>
</reference>
<organism evidence="2 3">
    <name type="scientific">Caenorhabditis japonica</name>
    <dbReference type="NCBI Taxonomy" id="281687"/>
    <lineage>
        <taxon>Eukaryota</taxon>
        <taxon>Metazoa</taxon>
        <taxon>Ecdysozoa</taxon>
        <taxon>Nematoda</taxon>
        <taxon>Chromadorea</taxon>
        <taxon>Rhabditida</taxon>
        <taxon>Rhabditina</taxon>
        <taxon>Rhabditomorpha</taxon>
        <taxon>Rhabditoidea</taxon>
        <taxon>Rhabditidae</taxon>
        <taxon>Peloderinae</taxon>
        <taxon>Caenorhabditis</taxon>
    </lineage>
</organism>
<dbReference type="Proteomes" id="UP000005237">
    <property type="component" value="Unassembled WGS sequence"/>
</dbReference>
<evidence type="ECO:0000256" key="1">
    <source>
        <dbReference type="SAM" id="Coils"/>
    </source>
</evidence>
<sequence length="178" mass="21221">MEEAFKKTEDELKNLRSQRLRLLREQRAEASKFQAFKQKHEREMAQIKSKMQKREMDVVRQKRTDEQKLAVLQQRLSESNRANKMLRELNQKRANRKGVPTDPAALQVHNVFIRERRIPANQPLRGNHRARAFRYKSDITNRFLVVDYIREHLNMNGYTSSIRVPESQYCTTIQKRAG</sequence>
<name>A0A8R1EJ56_CAEJA</name>
<dbReference type="EnsemblMetazoa" id="CJA37591.1">
    <property type="protein sequence ID" value="CJA37591.1"/>
    <property type="gene ID" value="WBGene00213438"/>
</dbReference>
<protein>
    <submittedName>
        <fullName evidence="2">Uncharacterized protein</fullName>
    </submittedName>
</protein>
<proteinExistence type="predicted"/>
<evidence type="ECO:0000313" key="3">
    <source>
        <dbReference type="Proteomes" id="UP000005237"/>
    </source>
</evidence>
<dbReference type="AlphaFoldDB" id="A0A8R1EJ56"/>
<accession>A0A8R1EJ56</accession>
<feature type="coiled-coil region" evidence="1">
    <location>
        <begin position="5"/>
        <end position="92"/>
    </location>
</feature>
<reference evidence="2" key="2">
    <citation type="submission" date="2022-06" db="UniProtKB">
        <authorList>
            <consortium name="EnsemblMetazoa"/>
        </authorList>
    </citation>
    <scope>IDENTIFICATION</scope>
    <source>
        <strain evidence="2">DF5081</strain>
    </source>
</reference>